<evidence type="ECO:0000313" key="3">
    <source>
        <dbReference type="Proteomes" id="UP000265427"/>
    </source>
</evidence>
<dbReference type="EMBL" id="QUSZ01005257">
    <property type="protein sequence ID" value="RHY10506.1"/>
    <property type="molecule type" value="Genomic_DNA"/>
</dbReference>
<accession>A0A397AU81</accession>
<reference evidence="2 3" key="1">
    <citation type="submission" date="2018-08" db="EMBL/GenBank/DDBJ databases">
        <title>Aphanomyces genome sequencing and annotation.</title>
        <authorList>
            <person name="Minardi D."/>
            <person name="Oidtmann B."/>
            <person name="Van Der Giezen M."/>
            <person name="Studholme D.J."/>
        </authorList>
    </citation>
    <scope>NUCLEOTIDE SEQUENCE [LARGE SCALE GENOMIC DNA]</scope>
    <source>
        <strain evidence="2 3">Kv</strain>
    </source>
</reference>
<evidence type="ECO:0000256" key="1">
    <source>
        <dbReference type="SAM" id="MobiDB-lite"/>
    </source>
</evidence>
<dbReference type="AlphaFoldDB" id="A0A397AU81"/>
<feature type="region of interest" description="Disordered" evidence="1">
    <location>
        <begin position="1"/>
        <end position="36"/>
    </location>
</feature>
<name>A0A397AU81_APHAT</name>
<comment type="caution">
    <text evidence="2">The sequence shown here is derived from an EMBL/GenBank/DDBJ whole genome shotgun (WGS) entry which is preliminary data.</text>
</comment>
<dbReference type="Proteomes" id="UP000265427">
    <property type="component" value="Unassembled WGS sequence"/>
</dbReference>
<gene>
    <name evidence="2" type="ORF">DYB36_007677</name>
</gene>
<sequence length="77" mass="8194">MDVQPTARDVARGFDDDGVGLDASPRSEHGRVVRDGHHASKVGTSCLIGPGLDTTLVYLSKVGSKCEVSRPFHGMDE</sequence>
<proteinExistence type="predicted"/>
<evidence type="ECO:0000313" key="2">
    <source>
        <dbReference type="EMBL" id="RHY10506.1"/>
    </source>
</evidence>
<feature type="compositionally biased region" description="Basic and acidic residues" evidence="1">
    <location>
        <begin position="25"/>
        <end position="36"/>
    </location>
</feature>
<protein>
    <submittedName>
        <fullName evidence="2">Uncharacterized protein</fullName>
    </submittedName>
</protein>
<organism evidence="2 3">
    <name type="scientific">Aphanomyces astaci</name>
    <name type="common">Crayfish plague agent</name>
    <dbReference type="NCBI Taxonomy" id="112090"/>
    <lineage>
        <taxon>Eukaryota</taxon>
        <taxon>Sar</taxon>
        <taxon>Stramenopiles</taxon>
        <taxon>Oomycota</taxon>
        <taxon>Saprolegniomycetes</taxon>
        <taxon>Saprolegniales</taxon>
        <taxon>Verrucalvaceae</taxon>
        <taxon>Aphanomyces</taxon>
    </lineage>
</organism>